<name>A0AAV4I569_9GAST</name>
<feature type="compositionally biased region" description="Polar residues" evidence="1">
    <location>
        <begin position="68"/>
        <end position="79"/>
    </location>
</feature>
<dbReference type="AlphaFoldDB" id="A0AAV4I569"/>
<reference evidence="2 3" key="1">
    <citation type="journal article" date="2021" name="Elife">
        <title>Chloroplast acquisition without the gene transfer in kleptoplastic sea slugs, Plakobranchus ocellatus.</title>
        <authorList>
            <person name="Maeda T."/>
            <person name="Takahashi S."/>
            <person name="Yoshida T."/>
            <person name="Shimamura S."/>
            <person name="Takaki Y."/>
            <person name="Nagai Y."/>
            <person name="Toyoda A."/>
            <person name="Suzuki Y."/>
            <person name="Arimoto A."/>
            <person name="Ishii H."/>
            <person name="Satoh N."/>
            <person name="Nishiyama T."/>
            <person name="Hasebe M."/>
            <person name="Maruyama T."/>
            <person name="Minagawa J."/>
            <person name="Obokata J."/>
            <person name="Shigenobu S."/>
        </authorList>
    </citation>
    <scope>NUCLEOTIDE SEQUENCE [LARGE SCALE GENOMIC DNA]</scope>
</reference>
<evidence type="ECO:0000313" key="3">
    <source>
        <dbReference type="Proteomes" id="UP000762676"/>
    </source>
</evidence>
<keyword evidence="3" id="KW-1185">Reference proteome</keyword>
<accession>A0AAV4I569</accession>
<gene>
    <name evidence="2" type="ORF">ElyMa_001199900</name>
</gene>
<comment type="caution">
    <text evidence="2">The sequence shown here is derived from an EMBL/GenBank/DDBJ whole genome shotgun (WGS) entry which is preliminary data.</text>
</comment>
<feature type="region of interest" description="Disordered" evidence="1">
    <location>
        <begin position="1"/>
        <end position="23"/>
    </location>
</feature>
<feature type="region of interest" description="Disordered" evidence="1">
    <location>
        <begin position="68"/>
        <end position="95"/>
    </location>
</feature>
<organism evidence="2 3">
    <name type="scientific">Elysia marginata</name>
    <dbReference type="NCBI Taxonomy" id="1093978"/>
    <lineage>
        <taxon>Eukaryota</taxon>
        <taxon>Metazoa</taxon>
        <taxon>Spiralia</taxon>
        <taxon>Lophotrochozoa</taxon>
        <taxon>Mollusca</taxon>
        <taxon>Gastropoda</taxon>
        <taxon>Heterobranchia</taxon>
        <taxon>Euthyneura</taxon>
        <taxon>Panpulmonata</taxon>
        <taxon>Sacoglossa</taxon>
        <taxon>Placobranchoidea</taxon>
        <taxon>Plakobranchidae</taxon>
        <taxon>Elysia</taxon>
    </lineage>
</organism>
<dbReference type="EMBL" id="BMAT01002360">
    <property type="protein sequence ID" value="GFS05432.1"/>
    <property type="molecule type" value="Genomic_DNA"/>
</dbReference>
<evidence type="ECO:0000313" key="2">
    <source>
        <dbReference type="EMBL" id="GFS05432.1"/>
    </source>
</evidence>
<proteinExistence type="predicted"/>
<dbReference type="Proteomes" id="UP000762676">
    <property type="component" value="Unassembled WGS sequence"/>
</dbReference>
<sequence length="95" mass="10791">MRLTQREKQDGRPIGPPASSKRRALFVPTAADSEAMRLRSLTKGADYYRVDLGDSSARILQSPISCQTKPSQWRLTQGDGNWREKRRSLMKKGNE</sequence>
<feature type="compositionally biased region" description="Basic and acidic residues" evidence="1">
    <location>
        <begin position="1"/>
        <end position="11"/>
    </location>
</feature>
<protein>
    <submittedName>
        <fullName evidence="2">Uncharacterized protein</fullName>
    </submittedName>
</protein>
<feature type="compositionally biased region" description="Basic residues" evidence="1">
    <location>
        <begin position="84"/>
        <end position="95"/>
    </location>
</feature>
<evidence type="ECO:0000256" key="1">
    <source>
        <dbReference type="SAM" id="MobiDB-lite"/>
    </source>
</evidence>